<evidence type="ECO:0000313" key="2">
    <source>
        <dbReference type="EMBL" id="MEL1245306.1"/>
    </source>
</evidence>
<organism evidence="2 3">
    <name type="scientific">Flavobacterium arundinis</name>
    <dbReference type="NCBI Taxonomy" id="3139143"/>
    <lineage>
        <taxon>Bacteria</taxon>
        <taxon>Pseudomonadati</taxon>
        <taxon>Bacteroidota</taxon>
        <taxon>Flavobacteriia</taxon>
        <taxon>Flavobacteriales</taxon>
        <taxon>Flavobacteriaceae</taxon>
        <taxon>Flavobacterium</taxon>
    </lineage>
</organism>
<feature type="chain" id="PRO_5045491944" evidence="1">
    <location>
        <begin position="20"/>
        <end position="254"/>
    </location>
</feature>
<proteinExistence type="predicted"/>
<dbReference type="EMBL" id="JBBYHR010000007">
    <property type="protein sequence ID" value="MEL1245306.1"/>
    <property type="molecule type" value="Genomic_DNA"/>
</dbReference>
<reference evidence="2 3" key="1">
    <citation type="submission" date="2024-04" db="EMBL/GenBank/DDBJ databases">
        <title>Flavobacterium sp. DGU11 16S ribosomal RNA gene Genome sequencing and assembly.</title>
        <authorList>
            <person name="Park S."/>
        </authorList>
    </citation>
    <scope>NUCLEOTIDE SEQUENCE [LARGE SCALE GENOMIC DNA]</scope>
    <source>
        <strain evidence="2 3">DGU11</strain>
    </source>
</reference>
<evidence type="ECO:0000256" key="1">
    <source>
        <dbReference type="SAM" id="SignalP"/>
    </source>
</evidence>
<evidence type="ECO:0000313" key="3">
    <source>
        <dbReference type="Proteomes" id="UP001464555"/>
    </source>
</evidence>
<keyword evidence="3" id="KW-1185">Reference proteome</keyword>
<dbReference type="Proteomes" id="UP001464555">
    <property type="component" value="Unassembled WGS sequence"/>
</dbReference>
<feature type="signal peptide" evidence="1">
    <location>
        <begin position="1"/>
        <end position="19"/>
    </location>
</feature>
<accession>A0ABU9HZA6</accession>
<dbReference type="RefSeq" id="WP_341697616.1">
    <property type="nucleotide sequence ID" value="NZ_JBBYHR010000007.1"/>
</dbReference>
<sequence length="254" mass="28873">MKKAAFIIAFILSMFCVNAQEGLPEMHHEAVTDFINCFKNNDRETLAGLVIYPLKREYPLPAIKNKEEFLKRYDEVFDSKLVGMIKNSSLSKDWSAVGWRGIMLNNGDLWLDYDGTLIGVNYQSPAEVKRKTQLIASEKETLHSSIKKFSEPVCILLTPTYMIRIDEIEAGNYRYASWKVTSKISDKPDVVVYNGKVFPDGSGGNHHYVFKNGKYTYECGITLIGGEEGDMPAYLIVYKKDKEMLNQQADLVEP</sequence>
<comment type="caution">
    <text evidence="2">The sequence shown here is derived from an EMBL/GenBank/DDBJ whole genome shotgun (WGS) entry which is preliminary data.</text>
</comment>
<gene>
    <name evidence="2" type="ORF">AAEO56_13600</name>
</gene>
<keyword evidence="1" id="KW-0732">Signal</keyword>
<name>A0ABU9HZA6_9FLAO</name>
<protein>
    <submittedName>
        <fullName evidence="2">Uncharacterized protein</fullName>
    </submittedName>
</protein>